<keyword evidence="1" id="KW-0103">Bromodomain</keyword>
<gene>
    <name evidence="4" type="ORF">Tdes44962_MAKER03224</name>
</gene>
<feature type="compositionally biased region" description="Polar residues" evidence="2">
    <location>
        <begin position="157"/>
        <end position="184"/>
    </location>
</feature>
<name>A0A9W7SR21_9PEZI</name>
<feature type="domain" description="Bromo" evidence="3">
    <location>
        <begin position="678"/>
        <end position="722"/>
    </location>
</feature>
<dbReference type="InterPro" id="IPR036427">
    <property type="entry name" value="Bromodomain-like_sf"/>
</dbReference>
<evidence type="ECO:0000259" key="3">
    <source>
        <dbReference type="Pfam" id="PF00439"/>
    </source>
</evidence>
<proteinExistence type="predicted"/>
<dbReference type="Gene3D" id="1.20.920.10">
    <property type="entry name" value="Bromodomain-like"/>
    <property type="match status" value="1"/>
</dbReference>
<dbReference type="OrthoDB" id="21449at2759"/>
<organism evidence="4 5">
    <name type="scientific">Teratosphaeria destructans</name>
    <dbReference type="NCBI Taxonomy" id="418781"/>
    <lineage>
        <taxon>Eukaryota</taxon>
        <taxon>Fungi</taxon>
        <taxon>Dikarya</taxon>
        <taxon>Ascomycota</taxon>
        <taxon>Pezizomycotina</taxon>
        <taxon>Dothideomycetes</taxon>
        <taxon>Dothideomycetidae</taxon>
        <taxon>Mycosphaerellales</taxon>
        <taxon>Teratosphaeriaceae</taxon>
        <taxon>Teratosphaeria</taxon>
    </lineage>
</organism>
<dbReference type="SUPFAM" id="SSF47370">
    <property type="entry name" value="Bromodomain"/>
    <property type="match status" value="1"/>
</dbReference>
<reference evidence="4 5" key="1">
    <citation type="journal article" date="2018" name="IMA Fungus">
        <title>IMA Genome-F 10: Nine draft genome sequences of Claviceps purpurea s.lat., including C. arundinis, C. humidiphila, and C. cf. spartinae, pseudomolecules for the pitch canker pathogen Fusarium circinatum, draft genome of Davidsoniella eucalypti, Grosmannia galeiformis, Quambalaria eucalypti, and Teratosphaeria destructans.</title>
        <authorList>
            <person name="Wingfield B.D."/>
            <person name="Liu M."/>
            <person name="Nguyen H.D."/>
            <person name="Lane F.A."/>
            <person name="Morgan S.W."/>
            <person name="De Vos L."/>
            <person name="Wilken P.M."/>
            <person name="Duong T.A."/>
            <person name="Aylward J."/>
            <person name="Coetzee M.P."/>
            <person name="Dadej K."/>
            <person name="De Beer Z.W."/>
            <person name="Findlay W."/>
            <person name="Havenga M."/>
            <person name="Kolarik M."/>
            <person name="Menzies J.G."/>
            <person name="Naidoo K."/>
            <person name="Pochopski O."/>
            <person name="Shoukouhi P."/>
            <person name="Santana Q.C."/>
            <person name="Seifert K.A."/>
            <person name="Soal N."/>
            <person name="Steenkamp E.T."/>
            <person name="Tatham C.T."/>
            <person name="van der Nest M.A."/>
            <person name="Wingfield M.J."/>
        </authorList>
    </citation>
    <scope>NUCLEOTIDE SEQUENCE [LARGE SCALE GENOMIC DNA]</scope>
    <source>
        <strain evidence="4">CMW44962</strain>
    </source>
</reference>
<comment type="caution">
    <text evidence="4">The sequence shown here is derived from an EMBL/GenBank/DDBJ whole genome shotgun (WGS) entry which is preliminary data.</text>
</comment>
<feature type="region of interest" description="Disordered" evidence="2">
    <location>
        <begin position="145"/>
        <end position="667"/>
    </location>
</feature>
<dbReference type="Pfam" id="PF00439">
    <property type="entry name" value="Bromodomain"/>
    <property type="match status" value="1"/>
</dbReference>
<sequence>MTSYSPLESLLLFQALRHQNAHDQFSFNRISSQLKSIPLIYEAPGYDSGRLSPDALRDLYLSLLKEEVKRDLERQAEPENGVATIDGSRKRKASSPPLPTVQEAAQHSHLIPQLVTRLYANYREKAVREIREYERQYSALQSEIKDLEDGENDESASKQQPDSSIQSPKPSTIAHTQPASTRPANDQPSAPDATAASPTPPAPAQSRPYAQAKIDAVINHGPEPQHSPGPHRRASSSTKLPPLSEMAPQSPRFGIPPNIPKQMPHVQQQTYSHSPPSAHQSPFMPHHAHPAPGPPMQNNMPRPPSRHDPSPRPILPPPPGMQLPPPGPPQHVGSPNMHAPMQSQQHYQQQHRGSIGPAPASGQPPYAHPPPMQHPPAHQGYYQQSPYQDRRTSYPPPRHSLSQLEPFYMGNPEANKQQQRQSIPPHQPHPSRVHHPVTQTPRQPMYQQYPPAPATAPVQTPRAHPRMPSILSALATPSRPEYKPTWKSERRPLPMPLPAEPRKPEIEPLSPVRKPIEPARPPRAQQDVQATKELPPPPPQQGLRPPKSRRRPTRAGSPSSVASSTLGESTRRSTRSQSVSTVVGANLLSDSAGSVKDEPSTPAGVLDHPEHQHESSATPASGMMTRKRRGTVPSHTQHPLKRRRQGSPTGTHEDEDMGPPPPRSNTITAYRNFAKISSTIMNDISSHKHASYFAGPVREKDASGYSDIIKQPQHLKAIRSAITAGTRAVAQAIAPDSPEATPTNKAVAGDSMAVELERTGDLMPPKVIVNGAQLEKEVYRMLANAVMFNPGEDGLVAETREMFEDVEAKIRAWKGIPKEGDGGEEKEEVVEEGKGKRRKV</sequence>
<feature type="region of interest" description="Disordered" evidence="2">
    <location>
        <begin position="72"/>
        <end position="107"/>
    </location>
</feature>
<dbReference type="GO" id="GO:0035267">
    <property type="term" value="C:NuA4 histone acetyltransferase complex"/>
    <property type="evidence" value="ECO:0007669"/>
    <property type="project" value="TreeGrafter"/>
</dbReference>
<evidence type="ECO:0000256" key="1">
    <source>
        <dbReference type="ARBA" id="ARBA00023117"/>
    </source>
</evidence>
<feature type="compositionally biased region" description="Basic and acidic residues" evidence="2">
    <location>
        <begin position="480"/>
        <end position="492"/>
    </location>
</feature>
<dbReference type="PANTHER" id="PTHR15398:SF4">
    <property type="entry name" value="BROMODOMAIN-CONTAINING PROTEIN 8 ISOFORM X1"/>
    <property type="match status" value="1"/>
</dbReference>
<dbReference type="GO" id="GO:0006325">
    <property type="term" value="P:chromatin organization"/>
    <property type="evidence" value="ECO:0007669"/>
    <property type="project" value="UniProtKB-ARBA"/>
</dbReference>
<dbReference type="AlphaFoldDB" id="A0A9W7SR21"/>
<feature type="compositionally biased region" description="Low complexity" evidence="2">
    <location>
        <begin position="342"/>
        <end position="351"/>
    </location>
</feature>
<evidence type="ECO:0000313" key="4">
    <source>
        <dbReference type="EMBL" id="KAH9826992.1"/>
    </source>
</evidence>
<keyword evidence="5" id="KW-1185">Reference proteome</keyword>
<accession>A0A9W7SR21</accession>
<protein>
    <submittedName>
        <fullName evidence="4">Bromodomain</fullName>
    </submittedName>
</protein>
<feature type="compositionally biased region" description="Polar residues" evidence="2">
    <location>
        <begin position="265"/>
        <end position="280"/>
    </location>
</feature>
<dbReference type="PANTHER" id="PTHR15398">
    <property type="entry name" value="BROMODOMAIN-CONTAINING PROTEIN 8"/>
    <property type="match status" value="1"/>
</dbReference>
<feature type="region of interest" description="Disordered" evidence="2">
    <location>
        <begin position="815"/>
        <end position="840"/>
    </location>
</feature>
<evidence type="ECO:0000313" key="5">
    <source>
        <dbReference type="Proteomes" id="UP001138500"/>
    </source>
</evidence>
<feature type="compositionally biased region" description="Polar residues" evidence="2">
    <location>
        <begin position="414"/>
        <end position="424"/>
    </location>
</feature>
<feature type="compositionally biased region" description="Low complexity" evidence="2">
    <location>
        <begin position="186"/>
        <end position="197"/>
    </location>
</feature>
<feature type="compositionally biased region" description="Polar residues" evidence="2">
    <location>
        <begin position="556"/>
        <end position="568"/>
    </location>
</feature>
<dbReference type="EMBL" id="RIBY02001934">
    <property type="protein sequence ID" value="KAH9826992.1"/>
    <property type="molecule type" value="Genomic_DNA"/>
</dbReference>
<feature type="compositionally biased region" description="Pro residues" evidence="2">
    <location>
        <begin position="311"/>
        <end position="329"/>
    </location>
</feature>
<reference evidence="4 5" key="2">
    <citation type="journal article" date="2021" name="Curr. Genet.">
        <title>Genetic response to nitrogen starvation in the aggressive Eucalyptus foliar pathogen Teratosphaeria destructans.</title>
        <authorList>
            <person name="Havenga M."/>
            <person name="Wingfield B.D."/>
            <person name="Wingfield M.J."/>
            <person name="Dreyer L.L."/>
            <person name="Roets F."/>
            <person name="Aylward J."/>
        </authorList>
    </citation>
    <scope>NUCLEOTIDE SEQUENCE [LARGE SCALE GENOMIC DNA]</scope>
    <source>
        <strain evidence="4">CMW44962</strain>
    </source>
</reference>
<feature type="compositionally biased region" description="Low complexity" evidence="2">
    <location>
        <begin position="438"/>
        <end position="462"/>
    </location>
</feature>
<dbReference type="InterPro" id="IPR001487">
    <property type="entry name" value="Bromodomain"/>
</dbReference>
<evidence type="ECO:0000256" key="2">
    <source>
        <dbReference type="SAM" id="MobiDB-lite"/>
    </source>
</evidence>
<dbReference type="Proteomes" id="UP001138500">
    <property type="component" value="Unassembled WGS sequence"/>
</dbReference>